<evidence type="ECO:0000256" key="3">
    <source>
        <dbReference type="ARBA" id="ARBA00023002"/>
    </source>
</evidence>
<dbReference type="KEGG" id="pez:HWQ56_13560"/>
<protein>
    <submittedName>
        <fullName evidence="4">SDR family oxidoreductase</fullName>
    </submittedName>
</protein>
<dbReference type="GO" id="GO:0016491">
    <property type="term" value="F:oxidoreductase activity"/>
    <property type="evidence" value="ECO:0007669"/>
    <property type="project" value="UniProtKB-KW"/>
</dbReference>
<dbReference type="PRINTS" id="PR00081">
    <property type="entry name" value="GDHRDH"/>
</dbReference>
<dbReference type="AlphaFoldDB" id="A0A7D5D7H8"/>
<keyword evidence="2" id="KW-0521">NADP</keyword>
<keyword evidence="5" id="KW-1185">Reference proteome</keyword>
<accession>A0A7D5D7H8</accession>
<reference evidence="4 5" key="1">
    <citation type="submission" date="2020-06" db="EMBL/GenBank/DDBJ databases">
        <title>Pseudomonas eucalypticola sp. nov., an endophyte of Eucalyptus dunnii leaves with biocontrol ability of eucalyptus leaf blight.</title>
        <authorList>
            <person name="Liu Y."/>
            <person name="Song Z."/>
            <person name="Zeng H."/>
            <person name="Lu M."/>
            <person name="Wang X."/>
            <person name="Lian X."/>
            <person name="Zhang Q."/>
        </authorList>
    </citation>
    <scope>NUCLEOTIDE SEQUENCE [LARGE SCALE GENOMIC DNA]</scope>
    <source>
        <strain evidence="4 5">NP-1</strain>
    </source>
</reference>
<dbReference type="FunFam" id="3.40.50.720:FF:000084">
    <property type="entry name" value="Short-chain dehydrogenase reductase"/>
    <property type="match status" value="1"/>
</dbReference>
<organism evidence="4 5">
    <name type="scientific">Pseudomonas eucalypticola</name>
    <dbReference type="NCBI Taxonomy" id="2599595"/>
    <lineage>
        <taxon>Bacteria</taxon>
        <taxon>Pseudomonadati</taxon>
        <taxon>Pseudomonadota</taxon>
        <taxon>Gammaproteobacteria</taxon>
        <taxon>Pseudomonadales</taxon>
        <taxon>Pseudomonadaceae</taxon>
        <taxon>Pseudomonas</taxon>
    </lineage>
</organism>
<dbReference type="EMBL" id="CP056030">
    <property type="protein sequence ID" value="QKZ04757.1"/>
    <property type="molecule type" value="Genomic_DNA"/>
</dbReference>
<dbReference type="InterPro" id="IPR052178">
    <property type="entry name" value="Sec_Metab_Biosynth_SDR"/>
</dbReference>
<proteinExistence type="inferred from homology"/>
<sequence>MKYWERFTVEGLVCVVTGAASGIGLAYCEVMAEAGARVVLLDIDAVQLQAQVARLTAAGFNVRSEVVDATDRAAMYQCFERIGQYYGRLDIVFANAGIDAGPGFLDTDGQRCAEGALENLEEHDWDKVLATNLTAVFTTLRAAVRLMKPQGHGRVIVTTSNAAVLNEAIVGTPYMPAKAGAAALVRQAAMELARYGINVNAIAPGPFVTNIAGGRLRNAADRAAFAQRVPQHRIADTEEIKGLALFLASPASSYVTGAQIVIDGGQMLGRVD</sequence>
<evidence type="ECO:0000313" key="4">
    <source>
        <dbReference type="EMBL" id="QKZ04757.1"/>
    </source>
</evidence>
<dbReference type="Proteomes" id="UP000509568">
    <property type="component" value="Chromosome"/>
</dbReference>
<dbReference type="PANTHER" id="PTHR43618">
    <property type="entry name" value="7-ALPHA-HYDROXYSTEROID DEHYDROGENASE"/>
    <property type="match status" value="1"/>
</dbReference>
<name>A0A7D5D7H8_9PSED</name>
<dbReference type="CDD" id="cd05233">
    <property type="entry name" value="SDR_c"/>
    <property type="match status" value="1"/>
</dbReference>
<keyword evidence="3" id="KW-0560">Oxidoreductase</keyword>
<dbReference type="InterPro" id="IPR036291">
    <property type="entry name" value="NAD(P)-bd_dom_sf"/>
</dbReference>
<comment type="similarity">
    <text evidence="1">Belongs to the short-chain dehydrogenases/reductases (SDR) family.</text>
</comment>
<dbReference type="InterPro" id="IPR002347">
    <property type="entry name" value="SDR_fam"/>
</dbReference>
<dbReference type="Gene3D" id="3.40.50.720">
    <property type="entry name" value="NAD(P)-binding Rossmann-like Domain"/>
    <property type="match status" value="1"/>
</dbReference>
<evidence type="ECO:0000313" key="5">
    <source>
        <dbReference type="Proteomes" id="UP000509568"/>
    </source>
</evidence>
<evidence type="ECO:0000256" key="1">
    <source>
        <dbReference type="ARBA" id="ARBA00006484"/>
    </source>
</evidence>
<dbReference type="SUPFAM" id="SSF51735">
    <property type="entry name" value="NAD(P)-binding Rossmann-fold domains"/>
    <property type="match status" value="1"/>
</dbReference>
<gene>
    <name evidence="4" type="ORF">HWQ56_13560</name>
</gene>
<evidence type="ECO:0000256" key="2">
    <source>
        <dbReference type="ARBA" id="ARBA00022857"/>
    </source>
</evidence>
<dbReference type="Pfam" id="PF13561">
    <property type="entry name" value="adh_short_C2"/>
    <property type="match status" value="1"/>
</dbReference>
<dbReference type="RefSeq" id="WP_176570817.1">
    <property type="nucleotide sequence ID" value="NZ_CP056030.1"/>
</dbReference>
<dbReference type="PANTHER" id="PTHR43618:SF8">
    <property type="entry name" value="7ALPHA-HYDROXYSTEROID DEHYDROGENASE"/>
    <property type="match status" value="1"/>
</dbReference>